<dbReference type="InterPro" id="IPR000008">
    <property type="entry name" value="C2_dom"/>
</dbReference>
<dbReference type="InterPro" id="IPR035892">
    <property type="entry name" value="C2_domain_sf"/>
</dbReference>
<gene>
    <name evidence="2" type="ORF">KP509_01G000600</name>
</gene>
<evidence type="ECO:0000313" key="3">
    <source>
        <dbReference type="Proteomes" id="UP000825935"/>
    </source>
</evidence>
<dbReference type="PROSITE" id="PS50004">
    <property type="entry name" value="C2"/>
    <property type="match status" value="1"/>
</dbReference>
<keyword evidence="3" id="KW-1185">Reference proteome</keyword>
<evidence type="ECO:0000259" key="1">
    <source>
        <dbReference type="PROSITE" id="PS50004"/>
    </source>
</evidence>
<comment type="caution">
    <text evidence="2">The sequence shown here is derived from an EMBL/GenBank/DDBJ whole genome shotgun (WGS) entry which is preliminary data.</text>
</comment>
<feature type="domain" description="C2" evidence="1">
    <location>
        <begin position="1"/>
        <end position="116"/>
    </location>
</feature>
<dbReference type="Pfam" id="PF00168">
    <property type="entry name" value="C2"/>
    <property type="match status" value="1"/>
</dbReference>
<dbReference type="SUPFAM" id="SSF49562">
    <property type="entry name" value="C2 domain (Calcium/lipid-binding domain, CaLB)"/>
    <property type="match status" value="1"/>
</dbReference>
<evidence type="ECO:0000313" key="2">
    <source>
        <dbReference type="EMBL" id="KAH7445286.1"/>
    </source>
</evidence>
<dbReference type="Gene3D" id="2.60.40.150">
    <property type="entry name" value="C2 domain"/>
    <property type="match status" value="1"/>
</dbReference>
<dbReference type="Proteomes" id="UP000825935">
    <property type="component" value="Chromosome 1"/>
</dbReference>
<protein>
    <recommendedName>
        <fullName evidence="1">C2 domain-containing protein</fullName>
    </recommendedName>
</protein>
<dbReference type="OrthoDB" id="270970at2759"/>
<sequence length="328" mass="36618">MEKKTEGRFVYITLYSANDIENVNLLSKMVTCAKLKFPPFMEYETKFDAVNGTNPIWNEKVGFFVPERVYQLGEGFMTVEIFTKGTLSSVMGTKFVCEARIPFMDITTAAKPNETSVKRYPLKTSTGAFHGELTIHFTVGERVPNRTDLLDDPIFSVSEKSDIRHSHDRFPPKTAEVSKYDVAQPQVLHHSLTAYPTSTMKYELDQPRMQPSDRAGIAFDAVISPGLQSPAKLKRIGHINVPSKPATTVMDDFESAMQLSDTPTTPIASYGSHPSHLQQPWLRSDDDKHLITGDMFLSDSPNVLFSSPIGKLLLSDLGSRNYSVHGGY</sequence>
<reference evidence="2" key="1">
    <citation type="submission" date="2021-08" db="EMBL/GenBank/DDBJ databases">
        <title>WGS assembly of Ceratopteris richardii.</title>
        <authorList>
            <person name="Marchant D.B."/>
            <person name="Chen G."/>
            <person name="Jenkins J."/>
            <person name="Shu S."/>
            <person name="Leebens-Mack J."/>
            <person name="Grimwood J."/>
            <person name="Schmutz J."/>
            <person name="Soltis P."/>
            <person name="Soltis D."/>
            <person name="Chen Z.-H."/>
        </authorList>
    </citation>
    <scope>NUCLEOTIDE SEQUENCE</scope>
    <source>
        <strain evidence="2">Whitten #5841</strain>
        <tissue evidence="2">Leaf</tissue>
    </source>
</reference>
<proteinExistence type="predicted"/>
<organism evidence="2 3">
    <name type="scientific">Ceratopteris richardii</name>
    <name type="common">Triangle waterfern</name>
    <dbReference type="NCBI Taxonomy" id="49495"/>
    <lineage>
        <taxon>Eukaryota</taxon>
        <taxon>Viridiplantae</taxon>
        <taxon>Streptophyta</taxon>
        <taxon>Embryophyta</taxon>
        <taxon>Tracheophyta</taxon>
        <taxon>Polypodiopsida</taxon>
        <taxon>Polypodiidae</taxon>
        <taxon>Polypodiales</taxon>
        <taxon>Pteridineae</taxon>
        <taxon>Pteridaceae</taxon>
        <taxon>Parkerioideae</taxon>
        <taxon>Ceratopteris</taxon>
    </lineage>
</organism>
<accession>A0A8T2VHG2</accession>
<dbReference type="PANTHER" id="PTHR32246">
    <property type="entry name" value="INGRESSION PROTEIN FIC1"/>
    <property type="match status" value="1"/>
</dbReference>
<dbReference type="PANTHER" id="PTHR32246:SF173">
    <property type="entry name" value="C2 DOMAIN-CONTAINING PROTEIN"/>
    <property type="match status" value="1"/>
</dbReference>
<dbReference type="AlphaFoldDB" id="A0A8T2VHG2"/>
<name>A0A8T2VHG2_CERRI</name>
<dbReference type="EMBL" id="CM035406">
    <property type="protein sequence ID" value="KAH7445286.1"/>
    <property type="molecule type" value="Genomic_DNA"/>
</dbReference>